<dbReference type="InterPro" id="IPR005064">
    <property type="entry name" value="BUG"/>
</dbReference>
<evidence type="ECO:0000313" key="3">
    <source>
        <dbReference type="EMBL" id="MET4576401.1"/>
    </source>
</evidence>
<dbReference type="Gene3D" id="3.40.190.150">
    <property type="entry name" value="Bordetella uptake gene, domain 1"/>
    <property type="match status" value="1"/>
</dbReference>
<organism evidence="3 4">
    <name type="scientific">Ottowia thiooxydans</name>
    <dbReference type="NCBI Taxonomy" id="219182"/>
    <lineage>
        <taxon>Bacteria</taxon>
        <taxon>Pseudomonadati</taxon>
        <taxon>Pseudomonadota</taxon>
        <taxon>Betaproteobacteria</taxon>
        <taxon>Burkholderiales</taxon>
        <taxon>Comamonadaceae</taxon>
        <taxon>Ottowia</taxon>
    </lineage>
</organism>
<comment type="caution">
    <text evidence="3">The sequence shown here is derived from an EMBL/GenBank/DDBJ whole genome shotgun (WGS) entry which is preliminary data.</text>
</comment>
<dbReference type="RefSeq" id="WP_354442486.1">
    <property type="nucleotide sequence ID" value="NZ_JBEPSH010000003.1"/>
</dbReference>
<sequence length="331" mass="34654">MKTVKSSNFAALTSTRRSALAVIAGLAVAGASWAQGAFPDKPIRVVVPFGAGSSPDVISRLWGEQLSKAVGQPVIIDNKPGAATIIGTQAVLAAPADGYTLLYTVSNTTSINPYIYKNLPYKAEDLMPVSRILSVPLVLVVSANSPIKSVQQLVQAGKEKPGKMNYASYGIGISTHVAMARFLSSAGISMTHVPYKDGGLIDVMNGNVDVSFEPSTTAMGQLKAGKLRALGVSSLKSVAALPGVPPIADVYPGFVGDSWHGILAAKGTPAAVINKIAGISQQIIDSEEFRKRLTDLGLVPAGGSIREFQAFMAEDAKAWAKVVKDYDIKAE</sequence>
<proteinExistence type="inferred from homology"/>
<dbReference type="PANTHER" id="PTHR42928">
    <property type="entry name" value="TRICARBOXYLATE-BINDING PROTEIN"/>
    <property type="match status" value="1"/>
</dbReference>
<name>A0ABV2Q5U6_9BURK</name>
<evidence type="ECO:0000313" key="4">
    <source>
        <dbReference type="Proteomes" id="UP001549320"/>
    </source>
</evidence>
<dbReference type="EMBL" id="JBEPSH010000003">
    <property type="protein sequence ID" value="MET4576401.1"/>
    <property type="molecule type" value="Genomic_DNA"/>
</dbReference>
<keyword evidence="3" id="KW-0675">Receptor</keyword>
<comment type="similarity">
    <text evidence="1">Belongs to the UPF0065 (bug) family.</text>
</comment>
<dbReference type="Proteomes" id="UP001549320">
    <property type="component" value="Unassembled WGS sequence"/>
</dbReference>
<dbReference type="Pfam" id="PF03401">
    <property type="entry name" value="TctC"/>
    <property type="match status" value="1"/>
</dbReference>
<evidence type="ECO:0000256" key="1">
    <source>
        <dbReference type="ARBA" id="ARBA00006987"/>
    </source>
</evidence>
<dbReference type="PIRSF" id="PIRSF017082">
    <property type="entry name" value="YflP"/>
    <property type="match status" value="1"/>
</dbReference>
<dbReference type="Gene3D" id="3.40.190.10">
    <property type="entry name" value="Periplasmic binding protein-like II"/>
    <property type="match status" value="1"/>
</dbReference>
<accession>A0ABV2Q5U6</accession>
<dbReference type="InterPro" id="IPR042100">
    <property type="entry name" value="Bug_dom1"/>
</dbReference>
<dbReference type="PANTHER" id="PTHR42928:SF5">
    <property type="entry name" value="BLR1237 PROTEIN"/>
    <property type="match status" value="1"/>
</dbReference>
<protein>
    <submittedName>
        <fullName evidence="3">Tripartite-type tricarboxylate transporter receptor subunit TctC</fullName>
    </submittedName>
</protein>
<keyword evidence="4" id="KW-1185">Reference proteome</keyword>
<feature type="chain" id="PRO_5046357360" evidence="2">
    <location>
        <begin position="35"/>
        <end position="331"/>
    </location>
</feature>
<keyword evidence="2" id="KW-0732">Signal</keyword>
<dbReference type="CDD" id="cd07012">
    <property type="entry name" value="PBP2_Bug_TTT"/>
    <property type="match status" value="1"/>
</dbReference>
<reference evidence="3 4" key="1">
    <citation type="submission" date="2024-06" db="EMBL/GenBank/DDBJ databases">
        <title>Sorghum-associated microbial communities from plants grown in Nebraska, USA.</title>
        <authorList>
            <person name="Schachtman D."/>
        </authorList>
    </citation>
    <scope>NUCLEOTIDE SEQUENCE [LARGE SCALE GENOMIC DNA]</scope>
    <source>
        <strain evidence="3 4">2709</strain>
    </source>
</reference>
<dbReference type="SUPFAM" id="SSF53850">
    <property type="entry name" value="Periplasmic binding protein-like II"/>
    <property type="match status" value="1"/>
</dbReference>
<feature type="signal peptide" evidence="2">
    <location>
        <begin position="1"/>
        <end position="34"/>
    </location>
</feature>
<evidence type="ECO:0000256" key="2">
    <source>
        <dbReference type="SAM" id="SignalP"/>
    </source>
</evidence>
<gene>
    <name evidence="3" type="ORF">ABIE13_001510</name>
</gene>